<gene>
    <name evidence="1" type="ORF">ACFO3O_09390</name>
</gene>
<dbReference type="RefSeq" id="WP_379978345.1">
    <property type="nucleotide sequence ID" value="NZ_JBHSFV010000005.1"/>
</dbReference>
<evidence type="ECO:0000313" key="1">
    <source>
        <dbReference type="EMBL" id="MFC4634118.1"/>
    </source>
</evidence>
<accession>A0ABV9HW58</accession>
<dbReference type="Proteomes" id="UP001596043">
    <property type="component" value="Unassembled WGS sequence"/>
</dbReference>
<name>A0ABV9HW58_9FLAO</name>
<dbReference type="EMBL" id="JBHSFV010000005">
    <property type="protein sequence ID" value="MFC4634118.1"/>
    <property type="molecule type" value="Genomic_DNA"/>
</dbReference>
<sequence>MKIIDIQENWSGYFTYPVYDEKGDVSNEEEGRRVPFEIAINLHNGTFTGTSWDEESKPLFNKPATIKGFIEKNLISFTMQYPYLYYINEQGVLATDKDQKHPAIRYTGFFNDTEDEIVGEWEMGETPGEGQWGEFELKKR</sequence>
<evidence type="ECO:0000313" key="2">
    <source>
        <dbReference type="Proteomes" id="UP001596043"/>
    </source>
</evidence>
<proteinExistence type="predicted"/>
<organism evidence="1 2">
    <name type="scientific">Dokdonia ponticola</name>
    <dbReference type="NCBI Taxonomy" id="2041041"/>
    <lineage>
        <taxon>Bacteria</taxon>
        <taxon>Pseudomonadati</taxon>
        <taxon>Bacteroidota</taxon>
        <taxon>Flavobacteriia</taxon>
        <taxon>Flavobacteriales</taxon>
        <taxon>Flavobacteriaceae</taxon>
        <taxon>Dokdonia</taxon>
    </lineage>
</organism>
<keyword evidence="2" id="KW-1185">Reference proteome</keyword>
<protein>
    <submittedName>
        <fullName evidence="1">Uncharacterized protein</fullName>
    </submittedName>
</protein>
<comment type="caution">
    <text evidence="1">The sequence shown here is derived from an EMBL/GenBank/DDBJ whole genome shotgun (WGS) entry which is preliminary data.</text>
</comment>
<reference evidence="2" key="1">
    <citation type="journal article" date="2019" name="Int. J. Syst. Evol. Microbiol.">
        <title>The Global Catalogue of Microorganisms (GCM) 10K type strain sequencing project: providing services to taxonomists for standard genome sequencing and annotation.</title>
        <authorList>
            <consortium name="The Broad Institute Genomics Platform"/>
            <consortium name="The Broad Institute Genome Sequencing Center for Infectious Disease"/>
            <person name="Wu L."/>
            <person name="Ma J."/>
        </authorList>
    </citation>
    <scope>NUCLEOTIDE SEQUENCE [LARGE SCALE GENOMIC DNA]</scope>
    <source>
        <strain evidence="2">YJ-61-S</strain>
    </source>
</reference>